<accession>A0A1J5P013</accession>
<evidence type="ECO:0000313" key="1">
    <source>
        <dbReference type="EMBL" id="OIQ64378.1"/>
    </source>
</evidence>
<reference evidence="1" key="1">
    <citation type="submission" date="2016-10" db="EMBL/GenBank/DDBJ databases">
        <title>Sequence of Gallionella enrichment culture.</title>
        <authorList>
            <person name="Poehlein A."/>
            <person name="Muehling M."/>
            <person name="Daniel R."/>
        </authorList>
    </citation>
    <scope>NUCLEOTIDE SEQUENCE</scope>
</reference>
<organism evidence="1">
    <name type="scientific">mine drainage metagenome</name>
    <dbReference type="NCBI Taxonomy" id="410659"/>
    <lineage>
        <taxon>unclassified sequences</taxon>
        <taxon>metagenomes</taxon>
        <taxon>ecological metagenomes</taxon>
    </lineage>
</organism>
<name>A0A1J5P013_9ZZZZ</name>
<protein>
    <submittedName>
        <fullName evidence="1">Uncharacterized protein</fullName>
    </submittedName>
</protein>
<sequence>MNPAELFQLLAGLSKHAEHLALEAQLVDPSGPCVRTVKHLVRRRRDADRPGRARRKGAVGDHRLVGNLADRWPCIRRHRHVDGELAQEFSVLVEHLNPVVAAIGDVDVIVGIGRDRVRGIELTGFLAAIAPRLQPVAVLVHLRDARIDVAVADEGVAGLVPCHVGDLTKSSGLGGQRRLGML</sequence>
<dbReference type="EMBL" id="MLJW01008169">
    <property type="protein sequence ID" value="OIQ64378.1"/>
    <property type="molecule type" value="Genomic_DNA"/>
</dbReference>
<dbReference type="AlphaFoldDB" id="A0A1J5P013"/>
<gene>
    <name evidence="1" type="ORF">GALL_540710</name>
</gene>
<proteinExistence type="predicted"/>
<comment type="caution">
    <text evidence="1">The sequence shown here is derived from an EMBL/GenBank/DDBJ whole genome shotgun (WGS) entry which is preliminary data.</text>
</comment>